<comment type="similarity">
    <text evidence="1">In the C-terminal section; belongs to the class-I pyridoxal-phosphate-dependent aminotransferase family.</text>
</comment>
<dbReference type="PRINTS" id="PR00035">
    <property type="entry name" value="HTHGNTR"/>
</dbReference>
<accession>A0A068QN09</accession>
<dbReference type="HOGENOM" id="CLU_017584_0_1_6"/>
<proteinExistence type="inferred from homology"/>
<dbReference type="PANTHER" id="PTHR46577:SF1">
    <property type="entry name" value="HTH-TYPE TRANSCRIPTIONAL REGULATORY PROTEIN GABR"/>
    <property type="match status" value="1"/>
</dbReference>
<dbReference type="Gene3D" id="3.40.640.10">
    <property type="entry name" value="Type I PLP-dependent aspartate aminotransferase-like (Major domain)"/>
    <property type="match status" value="1"/>
</dbReference>
<dbReference type="CDD" id="cd07377">
    <property type="entry name" value="WHTH_GntR"/>
    <property type="match status" value="1"/>
</dbReference>
<dbReference type="Pfam" id="PF00392">
    <property type="entry name" value="GntR"/>
    <property type="match status" value="1"/>
</dbReference>
<dbReference type="InterPro" id="IPR004839">
    <property type="entry name" value="Aminotransferase_I/II_large"/>
</dbReference>
<dbReference type="AlphaFoldDB" id="A0A068QN09"/>
<evidence type="ECO:0000313" key="10">
    <source>
        <dbReference type="Proteomes" id="UP000324170"/>
    </source>
</evidence>
<dbReference type="GO" id="GO:0030170">
    <property type="term" value="F:pyridoxal phosphate binding"/>
    <property type="evidence" value="ECO:0007669"/>
    <property type="project" value="InterPro"/>
</dbReference>
<evidence type="ECO:0000256" key="2">
    <source>
        <dbReference type="ARBA" id="ARBA00022898"/>
    </source>
</evidence>
<evidence type="ECO:0000313" key="8">
    <source>
        <dbReference type="EMBL" id="TYO99755.1"/>
    </source>
</evidence>
<evidence type="ECO:0000256" key="4">
    <source>
        <dbReference type="ARBA" id="ARBA00023125"/>
    </source>
</evidence>
<dbReference type="InterPro" id="IPR036390">
    <property type="entry name" value="WH_DNA-bd_sf"/>
</dbReference>
<evidence type="ECO:0000256" key="5">
    <source>
        <dbReference type="ARBA" id="ARBA00023163"/>
    </source>
</evidence>
<keyword evidence="4" id="KW-0238">DNA-binding</keyword>
<evidence type="ECO:0000256" key="3">
    <source>
        <dbReference type="ARBA" id="ARBA00023015"/>
    </source>
</evidence>
<dbReference type="InterPro" id="IPR015424">
    <property type="entry name" value="PyrdxlP-dep_Trfase"/>
</dbReference>
<keyword evidence="10" id="KW-1185">Reference proteome</keyword>
<reference evidence="8 10" key="2">
    <citation type="submission" date="2019-07" db="EMBL/GenBank/DDBJ databases">
        <title>Genomic Encyclopedia of Type Strains, Phase I: the one thousand microbial genomes (KMG-I) project.</title>
        <authorList>
            <person name="Kyrpides N."/>
        </authorList>
    </citation>
    <scope>NUCLEOTIDE SEQUENCE [LARGE SCALE GENOMIC DNA]</scope>
    <source>
        <strain evidence="8 10">DSM 17909</strain>
    </source>
</reference>
<keyword evidence="2" id="KW-0663">Pyridoxal phosphate</keyword>
<evidence type="ECO:0000256" key="1">
    <source>
        <dbReference type="ARBA" id="ARBA00005384"/>
    </source>
</evidence>
<dbReference type="InterPro" id="IPR000524">
    <property type="entry name" value="Tscrpt_reg_HTH_GntR"/>
</dbReference>
<dbReference type="InterPro" id="IPR036388">
    <property type="entry name" value="WH-like_DNA-bd_sf"/>
</dbReference>
<dbReference type="SMART" id="SM00345">
    <property type="entry name" value="HTH_GNTR"/>
    <property type="match status" value="1"/>
</dbReference>
<sequence>MKTAIFPANKPLQHNSPLPLYHQIYQRLIQAINQGILKPGQRIPSIRTLSSELHVSRSTVESAYTRLLEEGYLEARGQAGTVVSPRLADTPSPPATQIFPVSDKTDLSLFDSAALTQPLTYQLGLPALDLFPRKLWNTLTAKQIRLQSRHMSYPQSAGYPPLRETIAAYLQLSRGINCTPQQVFITAGYRGALSLIGRAVLKQQDQVWLEDPCFPPSYHLLTQMSAEIVPVPVDQNGINVATGKTLAPNARFALITPAHQSPLGVTLSMARKQALLAWAEQNRALIIEDDYDSEFLYDHRRKPALASLSNNVLYIGTFSKVLTPALRLAYLVVPPNLLSHFNTTCHAWHDGCPLLQQAIVTDFMQEGHFSRHLRKMRAIYAKRRQMVIESLDQVFGSRFKFDIPIGGLHLLAKLAQHEDDAALAQQARKYGFGIAALSSRSLNADCGKGLLFGFANEPTPETALNHAKDLQKCLLQVTDASR</sequence>
<keyword evidence="5" id="KW-0804">Transcription</keyword>
<dbReference type="Gene3D" id="1.10.10.10">
    <property type="entry name" value="Winged helix-like DNA-binding domain superfamily/Winged helix DNA-binding domain"/>
    <property type="match status" value="1"/>
</dbReference>
<organism evidence="7 9">
    <name type="scientific">Xenorhabdus doucetiae</name>
    <dbReference type="NCBI Taxonomy" id="351671"/>
    <lineage>
        <taxon>Bacteria</taxon>
        <taxon>Pseudomonadati</taxon>
        <taxon>Pseudomonadota</taxon>
        <taxon>Gammaproteobacteria</taxon>
        <taxon>Enterobacterales</taxon>
        <taxon>Morganellaceae</taxon>
        <taxon>Xenorhabdus</taxon>
    </lineage>
</organism>
<keyword evidence="3" id="KW-0805">Transcription regulation</keyword>
<dbReference type="SUPFAM" id="SSF53383">
    <property type="entry name" value="PLP-dependent transferases"/>
    <property type="match status" value="1"/>
</dbReference>
<reference evidence="7 9" key="1">
    <citation type="submission" date="2013-07" db="EMBL/GenBank/DDBJ databases">
        <authorList>
            <person name="Genoscope - CEA"/>
        </authorList>
    </citation>
    <scope>NUCLEOTIDE SEQUENCE [LARGE SCALE GENOMIC DNA]</scope>
    <source>
        <strain evidence="7">FRM16</strain>
        <strain evidence="9">FRM16 / DSM 17909</strain>
    </source>
</reference>
<dbReference type="InterPro" id="IPR015421">
    <property type="entry name" value="PyrdxlP-dep_Trfase_major"/>
</dbReference>
<dbReference type="EMBL" id="FO704550">
    <property type="protein sequence ID" value="CDG16094.1"/>
    <property type="molecule type" value="Genomic_DNA"/>
</dbReference>
<feature type="domain" description="HTH gntR-type" evidence="6">
    <location>
        <begin position="18"/>
        <end position="86"/>
    </location>
</feature>
<evidence type="ECO:0000313" key="7">
    <source>
        <dbReference type="EMBL" id="CDG16094.1"/>
    </source>
</evidence>
<gene>
    <name evidence="8" type="ORF">LY16_03120</name>
    <name evidence="7" type="ORF">XDD1_0391</name>
</gene>
<dbReference type="GO" id="GO:0003677">
    <property type="term" value="F:DNA binding"/>
    <property type="evidence" value="ECO:0007669"/>
    <property type="project" value="UniProtKB-KW"/>
</dbReference>
<dbReference type="GO" id="GO:0003700">
    <property type="term" value="F:DNA-binding transcription factor activity"/>
    <property type="evidence" value="ECO:0007669"/>
    <property type="project" value="InterPro"/>
</dbReference>
<dbReference type="EMBL" id="VNHN01000069">
    <property type="protein sequence ID" value="TYO99755.1"/>
    <property type="molecule type" value="Genomic_DNA"/>
</dbReference>
<protein>
    <submittedName>
        <fullName evidence="7">Transcriptional regulator, GntR family</fullName>
    </submittedName>
</protein>
<dbReference type="InterPro" id="IPR051446">
    <property type="entry name" value="HTH_trans_reg/aminotransferase"/>
</dbReference>
<dbReference type="RefSeq" id="WP_045968201.1">
    <property type="nucleotide sequence ID" value="NZ_CAWMED010000001.1"/>
</dbReference>
<dbReference type="SUPFAM" id="SSF46785">
    <property type="entry name" value="Winged helix' DNA-binding domain"/>
    <property type="match status" value="1"/>
</dbReference>
<dbReference type="Pfam" id="PF00155">
    <property type="entry name" value="Aminotran_1_2"/>
    <property type="match status" value="1"/>
</dbReference>
<dbReference type="PANTHER" id="PTHR46577">
    <property type="entry name" value="HTH-TYPE TRANSCRIPTIONAL REGULATORY PROTEIN GABR"/>
    <property type="match status" value="1"/>
</dbReference>
<dbReference type="KEGG" id="xdo:XDD1_0391"/>
<dbReference type="STRING" id="351671.XDD1_0391"/>
<dbReference type="Proteomes" id="UP000032721">
    <property type="component" value="Chromosome"/>
</dbReference>
<evidence type="ECO:0000313" key="9">
    <source>
        <dbReference type="Proteomes" id="UP000032721"/>
    </source>
</evidence>
<dbReference type="Proteomes" id="UP000324170">
    <property type="component" value="Unassembled WGS sequence"/>
</dbReference>
<name>A0A068QN09_9GAMM</name>
<dbReference type="PROSITE" id="PS50949">
    <property type="entry name" value="HTH_GNTR"/>
    <property type="match status" value="1"/>
</dbReference>
<dbReference type="OrthoDB" id="9808770at2"/>
<evidence type="ECO:0000259" key="6">
    <source>
        <dbReference type="PROSITE" id="PS50949"/>
    </source>
</evidence>
<dbReference type="CDD" id="cd00609">
    <property type="entry name" value="AAT_like"/>
    <property type="match status" value="1"/>
</dbReference>